<feature type="transmembrane region" description="Helical" evidence="1">
    <location>
        <begin position="23"/>
        <end position="46"/>
    </location>
</feature>
<accession>A0A419T0P3</accession>
<dbReference type="AlphaFoldDB" id="A0A419T0P3"/>
<dbReference type="OrthoDB" id="9788195at2"/>
<feature type="transmembrane region" description="Helical" evidence="1">
    <location>
        <begin position="229"/>
        <end position="249"/>
    </location>
</feature>
<gene>
    <name evidence="2" type="ORF">BET01_03995</name>
</gene>
<dbReference type="EMBL" id="MCIA01000023">
    <property type="protein sequence ID" value="RKD31027.1"/>
    <property type="molecule type" value="Genomic_DNA"/>
</dbReference>
<feature type="transmembrane region" description="Helical" evidence="1">
    <location>
        <begin position="145"/>
        <end position="173"/>
    </location>
</feature>
<evidence type="ECO:0000313" key="3">
    <source>
        <dbReference type="Proteomes" id="UP000284277"/>
    </source>
</evidence>
<feature type="transmembrane region" description="Helical" evidence="1">
    <location>
        <begin position="58"/>
        <end position="79"/>
    </location>
</feature>
<dbReference type="PANTHER" id="PTHR36833">
    <property type="entry name" value="SLR0610 PROTEIN-RELATED"/>
    <property type="match status" value="1"/>
</dbReference>
<keyword evidence="1" id="KW-0472">Membrane</keyword>
<name>A0A419T0P3_9FIRM</name>
<reference evidence="2 3" key="1">
    <citation type="submission" date="2016-08" db="EMBL/GenBank/DDBJ databases">
        <title>A new outlook on sporulation: Clostridium algidixylanolyticum.</title>
        <authorList>
            <person name="Poppleton D.I."/>
            <person name="Gribaldo S."/>
        </authorList>
    </citation>
    <scope>NUCLEOTIDE SEQUENCE [LARGE SCALE GENOMIC DNA]</scope>
    <source>
        <strain evidence="2 3">SPL73</strain>
    </source>
</reference>
<feature type="transmembrane region" description="Helical" evidence="1">
    <location>
        <begin position="194"/>
        <end position="217"/>
    </location>
</feature>
<dbReference type="Proteomes" id="UP000284277">
    <property type="component" value="Unassembled WGS sequence"/>
</dbReference>
<dbReference type="PANTHER" id="PTHR36833:SF1">
    <property type="entry name" value="INTEGRAL MEMBRANE TRANSPORT PROTEIN"/>
    <property type="match status" value="1"/>
</dbReference>
<dbReference type="RefSeq" id="WP_120197245.1">
    <property type="nucleotide sequence ID" value="NZ_MCIA01000023.1"/>
</dbReference>
<keyword evidence="1" id="KW-0812">Transmembrane</keyword>
<proteinExistence type="predicted"/>
<comment type="caution">
    <text evidence="2">The sequence shown here is derived from an EMBL/GenBank/DDBJ whole genome shotgun (WGS) entry which is preliminary data.</text>
</comment>
<organism evidence="2 3">
    <name type="scientific">Lacrimispora algidixylanolytica</name>
    <dbReference type="NCBI Taxonomy" id="94868"/>
    <lineage>
        <taxon>Bacteria</taxon>
        <taxon>Bacillati</taxon>
        <taxon>Bacillota</taxon>
        <taxon>Clostridia</taxon>
        <taxon>Lachnospirales</taxon>
        <taxon>Lachnospiraceae</taxon>
        <taxon>Lacrimispora</taxon>
    </lineage>
</organism>
<protein>
    <recommendedName>
        <fullName evidence="4">ABC transporter permease</fullName>
    </recommendedName>
</protein>
<evidence type="ECO:0008006" key="4">
    <source>
        <dbReference type="Google" id="ProtNLM"/>
    </source>
</evidence>
<dbReference type="Pfam" id="PF06182">
    <property type="entry name" value="ABC2_membrane_6"/>
    <property type="match status" value="1"/>
</dbReference>
<dbReference type="InterPro" id="IPR010390">
    <property type="entry name" value="ABC-2_transporter-like"/>
</dbReference>
<evidence type="ECO:0000313" key="2">
    <source>
        <dbReference type="EMBL" id="RKD31027.1"/>
    </source>
</evidence>
<keyword evidence="3" id="KW-1185">Reference proteome</keyword>
<keyword evidence="1" id="KW-1133">Transmembrane helix</keyword>
<feature type="transmembrane region" description="Helical" evidence="1">
    <location>
        <begin position="121"/>
        <end position="139"/>
    </location>
</feature>
<sequence length="261" mass="30410">MNSFGLYKKYCLIHLKCVMQHKVSFFLTTFGLFLMSFNIFLGVYFMMIRFHQVNGFSYQEVLLCFAITLMSFTIAEAFFRSLDTFDSIIRSGEFDRILLRPRNCLFTVICSKIDFTRIGRLLQTILMFVYGILFSTIHWTLFRIIVIVLMILSGIIVFVSIYLIFASICFFTLEGLEFMNIFTDGAREYGKYPIGIYGKTIVTICTYIVPFSLFQYYPFLYLTGKTENAWYGLLPIAGCFFLIPAILFWRFGLSRYQSSGS</sequence>
<evidence type="ECO:0000256" key="1">
    <source>
        <dbReference type="SAM" id="Phobius"/>
    </source>
</evidence>